<accession>A0ABS4S9I5</accession>
<dbReference type="Proteomes" id="UP001519294">
    <property type="component" value="Unassembled WGS sequence"/>
</dbReference>
<evidence type="ECO:0000313" key="2">
    <source>
        <dbReference type="Proteomes" id="UP001519294"/>
    </source>
</evidence>
<organism evidence="1 2">
    <name type="scientific">Virgibacillus alimentarius</name>
    <dbReference type="NCBI Taxonomy" id="698769"/>
    <lineage>
        <taxon>Bacteria</taxon>
        <taxon>Bacillati</taxon>
        <taxon>Bacillota</taxon>
        <taxon>Bacilli</taxon>
        <taxon>Bacillales</taxon>
        <taxon>Bacillaceae</taxon>
        <taxon>Virgibacillus</taxon>
    </lineage>
</organism>
<sequence>MKTKIAVFGRKEVVDQCHSSVLGQVDLEIVPFIYTHVNETPKLIEKAFICDVYLFTEAISYAFVKKIINKKRLPAVQIPCDDYMFLTSLFLANNEREKPIKRLSIDLWNKHRIHEVLTKLNTSNYEVYTSDYRNNEDNNIDQITAFHKQLWEKGKIDHVLTSIKEVDLMLKDANIPSTCMEIPKVNIERAIQKCKSIATLKKYNHTQMIAGYVCVKGFELLNREKGEITYEMILPKLDQLLEEFTFQTEAALIQTKANQYVLFGTQKMIHYITDHYRNFPLLTEIERSLQVPISIGFGLGMTVKQAENNAKLALDRCNQEPYRHNCFLVNEQGDSFGPIGVKKHFDAARLYQALIHKARLNNELSYNFINFISSRNNEPFSSNDIALYYRVTKRSAERTINKLLNGKVIKVVGEEKPYLKGRPRKLFQIATEKEKAR</sequence>
<reference evidence="1 2" key="1">
    <citation type="submission" date="2021-03" db="EMBL/GenBank/DDBJ databases">
        <title>Genomic Encyclopedia of Type Strains, Phase IV (KMG-IV): sequencing the most valuable type-strain genomes for metagenomic binning, comparative biology and taxonomic classification.</title>
        <authorList>
            <person name="Goeker M."/>
        </authorList>
    </citation>
    <scope>NUCLEOTIDE SEQUENCE [LARGE SCALE GENOMIC DNA]</scope>
    <source>
        <strain evidence="1 2">DSM 25790</strain>
    </source>
</reference>
<evidence type="ECO:0008006" key="3">
    <source>
        <dbReference type="Google" id="ProtNLM"/>
    </source>
</evidence>
<dbReference type="InterPro" id="IPR043128">
    <property type="entry name" value="Rev_trsase/Diguanyl_cyclase"/>
</dbReference>
<keyword evidence="2" id="KW-1185">Reference proteome</keyword>
<comment type="caution">
    <text evidence="1">The sequence shown here is derived from an EMBL/GenBank/DDBJ whole genome shotgun (WGS) entry which is preliminary data.</text>
</comment>
<dbReference type="Gene3D" id="3.30.70.270">
    <property type="match status" value="1"/>
</dbReference>
<protein>
    <recommendedName>
        <fullName evidence="3">Transcriptional regulator</fullName>
    </recommendedName>
</protein>
<evidence type="ECO:0000313" key="1">
    <source>
        <dbReference type="EMBL" id="MBP2258173.1"/>
    </source>
</evidence>
<dbReference type="EMBL" id="JAGIKX010000021">
    <property type="protein sequence ID" value="MBP2258173.1"/>
    <property type="molecule type" value="Genomic_DNA"/>
</dbReference>
<name>A0ABS4S9I5_9BACI</name>
<gene>
    <name evidence="1" type="ORF">J2Z81_002144</name>
</gene>
<proteinExistence type="predicted"/>